<accession>A0ABT6AYR7</accession>
<organism evidence="2 3">
    <name type="scientific">Cupriavidus basilensis</name>
    <dbReference type="NCBI Taxonomy" id="68895"/>
    <lineage>
        <taxon>Bacteria</taxon>
        <taxon>Pseudomonadati</taxon>
        <taxon>Pseudomonadota</taxon>
        <taxon>Betaproteobacteria</taxon>
        <taxon>Burkholderiales</taxon>
        <taxon>Burkholderiaceae</taxon>
        <taxon>Cupriavidus</taxon>
    </lineage>
</organism>
<name>A0ABT6AYR7_9BURK</name>
<dbReference type="Pfam" id="PF07883">
    <property type="entry name" value="Cupin_2"/>
    <property type="match status" value="1"/>
</dbReference>
<dbReference type="CDD" id="cd06982">
    <property type="entry name" value="cupin_BauB-like"/>
    <property type="match status" value="1"/>
</dbReference>
<evidence type="ECO:0000313" key="2">
    <source>
        <dbReference type="EMBL" id="MDF3837760.1"/>
    </source>
</evidence>
<dbReference type="EMBL" id="JARJLM010000533">
    <property type="protein sequence ID" value="MDF3837760.1"/>
    <property type="molecule type" value="Genomic_DNA"/>
</dbReference>
<evidence type="ECO:0000259" key="1">
    <source>
        <dbReference type="Pfam" id="PF07883"/>
    </source>
</evidence>
<evidence type="ECO:0000313" key="3">
    <source>
        <dbReference type="Proteomes" id="UP001216674"/>
    </source>
</evidence>
<dbReference type="RefSeq" id="WP_017224287.1">
    <property type="nucleotide sequence ID" value="NZ_JARJLM010000533.1"/>
</dbReference>
<dbReference type="Proteomes" id="UP001216674">
    <property type="component" value="Unassembled WGS sequence"/>
</dbReference>
<keyword evidence="3" id="KW-1185">Reference proteome</keyword>
<dbReference type="SUPFAM" id="SSF51182">
    <property type="entry name" value="RmlC-like cupins"/>
    <property type="match status" value="1"/>
</dbReference>
<dbReference type="InterPro" id="IPR011051">
    <property type="entry name" value="RmlC_Cupin_sf"/>
</dbReference>
<comment type="caution">
    <text evidence="2">The sequence shown here is derived from an EMBL/GenBank/DDBJ whole genome shotgun (WGS) entry which is preliminary data.</text>
</comment>
<gene>
    <name evidence="2" type="ORF">P3W85_33225</name>
</gene>
<proteinExistence type="predicted"/>
<protein>
    <submittedName>
        <fullName evidence="2">Cupin domain-containing protein</fullName>
    </submittedName>
</protein>
<reference evidence="2 3" key="1">
    <citation type="submission" date="2023-03" db="EMBL/GenBank/DDBJ databases">
        <title>Draft assemblies of triclosan tolerant bacteria isolated from returned activated sludge.</title>
        <authorList>
            <person name="Van Hamelsveld S."/>
        </authorList>
    </citation>
    <scope>NUCLEOTIDE SEQUENCE [LARGE SCALE GENOMIC DNA]</scope>
    <source>
        <strain evidence="2 3">GW210010_S58</strain>
    </source>
</reference>
<sequence length="105" mass="11323">MSRPQAVPTVQVDNDRVVVTEWRFAPGAETGHHRHGYDYVVVPMTTGALRLETPAGEVVSQLVAGRAYYRGAGVEHNVINAHEGECVFVEIEIKQAAAQPPATGS</sequence>
<dbReference type="Gene3D" id="2.60.120.10">
    <property type="entry name" value="Jelly Rolls"/>
    <property type="match status" value="1"/>
</dbReference>
<dbReference type="InterPro" id="IPR013096">
    <property type="entry name" value="Cupin_2"/>
</dbReference>
<feature type="domain" description="Cupin type-2" evidence="1">
    <location>
        <begin position="21"/>
        <end position="91"/>
    </location>
</feature>
<dbReference type="InterPro" id="IPR014710">
    <property type="entry name" value="RmlC-like_jellyroll"/>
</dbReference>